<name>A0A2G8LAA3_STIJA</name>
<evidence type="ECO:0000313" key="1">
    <source>
        <dbReference type="EMBL" id="PIK57197.1"/>
    </source>
</evidence>
<comment type="caution">
    <text evidence="1">The sequence shown here is derived from an EMBL/GenBank/DDBJ whole genome shotgun (WGS) entry which is preliminary data.</text>
</comment>
<evidence type="ECO:0000313" key="2">
    <source>
        <dbReference type="Proteomes" id="UP000230750"/>
    </source>
</evidence>
<reference evidence="1 2" key="1">
    <citation type="journal article" date="2017" name="PLoS Biol.">
        <title>The sea cucumber genome provides insights into morphological evolution and visceral regeneration.</title>
        <authorList>
            <person name="Zhang X."/>
            <person name="Sun L."/>
            <person name="Yuan J."/>
            <person name="Sun Y."/>
            <person name="Gao Y."/>
            <person name="Zhang L."/>
            <person name="Li S."/>
            <person name="Dai H."/>
            <person name="Hamel J.F."/>
            <person name="Liu C."/>
            <person name="Yu Y."/>
            <person name="Liu S."/>
            <person name="Lin W."/>
            <person name="Guo K."/>
            <person name="Jin S."/>
            <person name="Xu P."/>
            <person name="Storey K.B."/>
            <person name="Huan P."/>
            <person name="Zhang T."/>
            <person name="Zhou Y."/>
            <person name="Zhang J."/>
            <person name="Lin C."/>
            <person name="Li X."/>
            <person name="Xing L."/>
            <person name="Huo D."/>
            <person name="Sun M."/>
            <person name="Wang L."/>
            <person name="Mercier A."/>
            <person name="Li F."/>
            <person name="Yang H."/>
            <person name="Xiang J."/>
        </authorList>
    </citation>
    <scope>NUCLEOTIDE SEQUENCE [LARGE SCALE GENOMIC DNA]</scope>
    <source>
        <strain evidence="1">Shaxun</strain>
        <tissue evidence="1">Muscle</tissue>
    </source>
</reference>
<gene>
    <name evidence="1" type="ORF">BSL78_05896</name>
</gene>
<organism evidence="1 2">
    <name type="scientific">Stichopus japonicus</name>
    <name type="common">Sea cucumber</name>
    <dbReference type="NCBI Taxonomy" id="307972"/>
    <lineage>
        <taxon>Eukaryota</taxon>
        <taxon>Metazoa</taxon>
        <taxon>Echinodermata</taxon>
        <taxon>Eleutherozoa</taxon>
        <taxon>Echinozoa</taxon>
        <taxon>Holothuroidea</taxon>
        <taxon>Aspidochirotacea</taxon>
        <taxon>Aspidochirotida</taxon>
        <taxon>Stichopodidae</taxon>
        <taxon>Apostichopus</taxon>
    </lineage>
</organism>
<keyword evidence="2" id="KW-1185">Reference proteome</keyword>
<dbReference type="Proteomes" id="UP000230750">
    <property type="component" value="Unassembled WGS sequence"/>
</dbReference>
<dbReference type="AlphaFoldDB" id="A0A2G8LAA3"/>
<accession>A0A2G8LAA3</accession>
<sequence length="264" mass="29659">METNNVPMKYTCRAKFLVTHLAAVNESRCHSTIDSEVEVKFESYLVASTVGLSVYAGEEIAIVCKGITYYYNRMCKFQEGKSYTSVTRVPINGLAELDIECEWGYTSWKFYHKCVNIQPAFQFASQLQLSLQPFNFSNDGTTLEFNCTSFPPRLMRWTIITANGDILDFSSYDIIKVSINTTITQRPGETILNIEEASPGGNDILAVRCSTYDTLAQVVVTSHRVITEDNDVKTSEIQSIRMVTGSPTIVTSQRIVMPKVKNFS</sequence>
<protein>
    <submittedName>
        <fullName evidence="1">Uncharacterized protein</fullName>
    </submittedName>
</protein>
<proteinExistence type="predicted"/>
<dbReference type="EMBL" id="MRZV01000150">
    <property type="protein sequence ID" value="PIK57197.1"/>
    <property type="molecule type" value="Genomic_DNA"/>
</dbReference>